<keyword evidence="9" id="KW-1185">Reference proteome</keyword>
<dbReference type="InterPro" id="IPR051419">
    <property type="entry name" value="Lys/N-term_MeTrsfase_sf"/>
</dbReference>
<dbReference type="Gene3D" id="3.40.50.150">
    <property type="entry name" value="Vaccinia Virus protein VP39"/>
    <property type="match status" value="2"/>
</dbReference>
<sequence length="802" mass="88995">MGKRDKQLVSEDDLLSTLTDFTSKENWDKFFTIRRADDSFEWYAEWPQLRHTLLSLLTNSSSSLQILVPGCGNSRLSEHLYDAGFRDITNIDFSKVVISDMLRRNVRERPDMRWRIMDMTSMQFTDDTFGAVLDKGGLDALMEPEHGSELGNRYLSEVKRVLKSGGKFVCLTLAESHVLDLFFPKFRFGWKVAIHAIPQKPSNRPGLQTFMVVAEKENSTVLHQITLSFNQSSINCSGDQAICLYEAIDKENQIRKEYAGGSDVLYSLEDLQLGAEGDLTTLNPGRRCQLTLGVQGGSRFCYKALLLDAKQQMGPFSYNFGVFIVPKTRAHEWLFSSEEGQWMVVESSKAARLIMVVFWGANSLVFCISVLMNFLLLTASIHDIMMQMKVVLDTSHTNASMDDIQKDLSPLVKSLAPGKEENGAQIPIMMASDGIKQRKTVHQVTSSLTGPIVIEDVVYENVDVDVSGLLPSKDVIFRRLIFQRSESLVQSEALLVKSESSQKSTGGADRKRSSSSAKAKRKGSRKRNEELSDGLKVYHDYLASSYHTGIVSGFMLVSSYLETVASAGKSVKAVVIGLGAGLLPMFLHGCMPFLRTEVVELDAVILDLAKDYFSFTEDASLKVHIADGIQFVRHADEGLSIVPRKENDSGDIKSFSSDENCAPFLASGGGSTKVDILVIDVDSADSSSGITCPAADFIEESFLLTVKDVLSEEGLFVINLVSRSSAAKDMVISRMKAVFSHLFCLQLEEDVNLVLFGVCSELSIKEGWFPEAAGRLEKLLNFKHPEVRKSIMDASKKIRCLK</sequence>
<evidence type="ECO:0000256" key="3">
    <source>
        <dbReference type="ARBA" id="ARBA00022679"/>
    </source>
</evidence>
<dbReference type="FunCoup" id="A0A7J7CWV8">
    <property type="interactions" value="3809"/>
</dbReference>
<feature type="region of interest" description="Disordered" evidence="5">
    <location>
        <begin position="500"/>
        <end position="528"/>
    </location>
</feature>
<keyword evidence="6" id="KW-0812">Transmembrane</keyword>
<dbReference type="InParanoid" id="A0A7J7CWV8"/>
<evidence type="ECO:0000256" key="4">
    <source>
        <dbReference type="ARBA" id="ARBA00023268"/>
    </source>
</evidence>
<dbReference type="FunFam" id="3.40.50.150:FF:000256">
    <property type="entry name" value="S-adenosyl-L-methionine-dependent methyltransferase superfamily protein"/>
    <property type="match status" value="1"/>
</dbReference>
<organism evidence="8 9">
    <name type="scientific">Tripterygium wilfordii</name>
    <name type="common">Thunder God vine</name>
    <dbReference type="NCBI Taxonomy" id="458696"/>
    <lineage>
        <taxon>Eukaryota</taxon>
        <taxon>Viridiplantae</taxon>
        <taxon>Streptophyta</taxon>
        <taxon>Embryophyta</taxon>
        <taxon>Tracheophyta</taxon>
        <taxon>Spermatophyta</taxon>
        <taxon>Magnoliopsida</taxon>
        <taxon>eudicotyledons</taxon>
        <taxon>Gunneridae</taxon>
        <taxon>Pentapetalae</taxon>
        <taxon>rosids</taxon>
        <taxon>fabids</taxon>
        <taxon>Celastrales</taxon>
        <taxon>Celastraceae</taxon>
        <taxon>Tripterygium</taxon>
    </lineage>
</organism>
<name>A0A7J7CWV8_TRIWF</name>
<feature type="transmembrane region" description="Helical" evidence="6">
    <location>
        <begin position="353"/>
        <end position="379"/>
    </location>
</feature>
<accession>A0A7J7CWV8</accession>
<keyword evidence="6" id="KW-0472">Membrane</keyword>
<evidence type="ECO:0000256" key="5">
    <source>
        <dbReference type="SAM" id="MobiDB-lite"/>
    </source>
</evidence>
<dbReference type="InterPro" id="IPR013216">
    <property type="entry name" value="Methyltransf_11"/>
</dbReference>
<evidence type="ECO:0000313" key="9">
    <source>
        <dbReference type="Proteomes" id="UP000593562"/>
    </source>
</evidence>
<evidence type="ECO:0000256" key="2">
    <source>
        <dbReference type="ARBA" id="ARBA00022603"/>
    </source>
</evidence>
<dbReference type="GO" id="GO:0032259">
    <property type="term" value="P:methylation"/>
    <property type="evidence" value="ECO:0007669"/>
    <property type="project" value="UniProtKB-KW"/>
</dbReference>
<keyword evidence="3 8" id="KW-0808">Transferase</keyword>
<gene>
    <name evidence="8" type="ORF">HS088_TW13G01397</name>
</gene>
<dbReference type="Proteomes" id="UP000593562">
    <property type="component" value="Unassembled WGS sequence"/>
</dbReference>
<dbReference type="FunFam" id="3.40.50.150:FF:000211">
    <property type="entry name" value="Methyltransferase-like protein 13"/>
    <property type="match status" value="1"/>
</dbReference>
<dbReference type="AlphaFoldDB" id="A0A7J7CWV8"/>
<keyword evidence="2 8" id="KW-0489">Methyltransferase</keyword>
<dbReference type="Pfam" id="PF08241">
    <property type="entry name" value="Methyltransf_11"/>
    <property type="match status" value="1"/>
</dbReference>
<comment type="similarity">
    <text evidence="1">Belongs to the methyltransferase superfamily.</text>
</comment>
<evidence type="ECO:0000259" key="7">
    <source>
        <dbReference type="Pfam" id="PF08241"/>
    </source>
</evidence>
<dbReference type="SUPFAM" id="SSF53335">
    <property type="entry name" value="S-adenosyl-L-methionine-dependent methyltransferases"/>
    <property type="match status" value="2"/>
</dbReference>
<protein>
    <submittedName>
        <fullName evidence="8">Methyltransferase-like protein 13</fullName>
    </submittedName>
</protein>
<dbReference type="CDD" id="cd02440">
    <property type="entry name" value="AdoMet_MTases"/>
    <property type="match status" value="1"/>
</dbReference>
<comment type="caution">
    <text evidence="8">The sequence shown here is derived from an EMBL/GenBank/DDBJ whole genome shotgun (WGS) entry which is preliminary data.</text>
</comment>
<evidence type="ECO:0000313" key="8">
    <source>
        <dbReference type="EMBL" id="KAF5738498.1"/>
    </source>
</evidence>
<dbReference type="InterPro" id="IPR029063">
    <property type="entry name" value="SAM-dependent_MTases_sf"/>
</dbReference>
<dbReference type="PANTHER" id="PTHR12176">
    <property type="entry name" value="SAM-DEPENDENT METHYLTRANSFERASE SUPERFAMILY PROTEIN"/>
    <property type="match status" value="1"/>
</dbReference>
<keyword evidence="4" id="KW-0511">Multifunctional enzyme</keyword>
<dbReference type="PANTHER" id="PTHR12176:SF78">
    <property type="entry name" value="EEF1A LYSINE AND N-TERMINAL METHYLTRANSFERASE"/>
    <property type="match status" value="1"/>
</dbReference>
<keyword evidence="6" id="KW-1133">Transmembrane helix</keyword>
<dbReference type="GO" id="GO:0008757">
    <property type="term" value="F:S-adenosylmethionine-dependent methyltransferase activity"/>
    <property type="evidence" value="ECO:0007669"/>
    <property type="project" value="InterPro"/>
</dbReference>
<feature type="domain" description="Methyltransferase type 11" evidence="7">
    <location>
        <begin position="69"/>
        <end position="170"/>
    </location>
</feature>
<dbReference type="EMBL" id="JAAARO010000013">
    <property type="protein sequence ID" value="KAF5738498.1"/>
    <property type="molecule type" value="Genomic_DNA"/>
</dbReference>
<evidence type="ECO:0000256" key="6">
    <source>
        <dbReference type="SAM" id="Phobius"/>
    </source>
</evidence>
<evidence type="ECO:0000256" key="1">
    <source>
        <dbReference type="ARBA" id="ARBA00008361"/>
    </source>
</evidence>
<reference evidence="8 9" key="1">
    <citation type="journal article" date="2020" name="Nat. Commun.">
        <title>Genome of Tripterygium wilfordii and identification of cytochrome P450 involved in triptolide biosynthesis.</title>
        <authorList>
            <person name="Tu L."/>
            <person name="Su P."/>
            <person name="Zhang Z."/>
            <person name="Gao L."/>
            <person name="Wang J."/>
            <person name="Hu T."/>
            <person name="Zhou J."/>
            <person name="Zhang Y."/>
            <person name="Zhao Y."/>
            <person name="Liu Y."/>
            <person name="Song Y."/>
            <person name="Tong Y."/>
            <person name="Lu Y."/>
            <person name="Yang J."/>
            <person name="Xu C."/>
            <person name="Jia M."/>
            <person name="Peters R.J."/>
            <person name="Huang L."/>
            <person name="Gao W."/>
        </authorList>
    </citation>
    <scope>NUCLEOTIDE SEQUENCE [LARGE SCALE GENOMIC DNA]</scope>
    <source>
        <strain evidence="9">cv. XIE 37</strain>
        <tissue evidence="8">Leaf</tissue>
    </source>
</reference>
<proteinExistence type="inferred from homology"/>